<reference evidence="1 2" key="1">
    <citation type="submission" date="2020-09" db="EMBL/GenBank/DDBJ databases">
        <title>Characterization and genome sequencing of Ruminiclostridium sp. nov. MA18.</title>
        <authorList>
            <person name="Rettenmaier R."/>
            <person name="Kowollik M.-L."/>
            <person name="Liebl W."/>
            <person name="Zverlov V."/>
        </authorList>
    </citation>
    <scope>NUCLEOTIDE SEQUENCE [LARGE SCALE GENOMIC DNA]</scope>
    <source>
        <strain evidence="1 2">MA18</strain>
    </source>
</reference>
<dbReference type="RefSeq" id="WP_137698751.1">
    <property type="nucleotide sequence ID" value="NZ_CP061336.1"/>
</dbReference>
<accession>A0A4V6EP24</accession>
<protein>
    <submittedName>
        <fullName evidence="1">Uncharacterized protein</fullName>
    </submittedName>
</protein>
<evidence type="ECO:0000313" key="1">
    <source>
        <dbReference type="EMBL" id="QNU66916.1"/>
    </source>
</evidence>
<dbReference type="EMBL" id="CP061336">
    <property type="protein sequence ID" value="QNU66916.1"/>
    <property type="molecule type" value="Genomic_DNA"/>
</dbReference>
<evidence type="ECO:0000313" key="2">
    <source>
        <dbReference type="Proteomes" id="UP000306409"/>
    </source>
</evidence>
<gene>
    <name evidence="1" type="ORF">EHE19_019160</name>
</gene>
<dbReference type="AlphaFoldDB" id="A0A4V6EP24"/>
<keyword evidence="2" id="KW-1185">Reference proteome</keyword>
<name>A0A4V6EP24_9FIRM</name>
<sequence length="105" mass="12324">MFDINTINKRYFDISISVTDDEGKEHSFRLDVEPPKVKTLKKIIALSKNKDNEEAMSEAIRLILNKNKTNFKVSDEIIENLDIDQYKAIFNEYSKWLNEVRNSPN</sequence>
<dbReference type="OrthoDB" id="1739576at2"/>
<dbReference type="KEGG" id="rher:EHE19_019160"/>
<proteinExistence type="predicted"/>
<dbReference type="Proteomes" id="UP000306409">
    <property type="component" value="Chromosome"/>
</dbReference>
<organism evidence="1 2">
    <name type="scientific">Ruminiclostridium herbifermentans</name>
    <dbReference type="NCBI Taxonomy" id="2488810"/>
    <lineage>
        <taxon>Bacteria</taxon>
        <taxon>Bacillati</taxon>
        <taxon>Bacillota</taxon>
        <taxon>Clostridia</taxon>
        <taxon>Eubacteriales</taxon>
        <taxon>Oscillospiraceae</taxon>
        <taxon>Ruminiclostridium</taxon>
    </lineage>
</organism>